<dbReference type="PANTHER" id="PTHR33480:SF1">
    <property type="entry name" value="TYR RECOMBINASE DOMAIN-CONTAINING PROTEIN"/>
    <property type="match status" value="1"/>
</dbReference>
<dbReference type="PANTHER" id="PTHR33480">
    <property type="entry name" value="SET DOMAIN-CONTAINING PROTEIN-RELATED"/>
    <property type="match status" value="1"/>
</dbReference>
<keyword evidence="2" id="KW-1185">Reference proteome</keyword>
<dbReference type="EMBL" id="CAJPWZ010000692">
    <property type="protein sequence ID" value="CAG2198648.1"/>
    <property type="molecule type" value="Genomic_DNA"/>
</dbReference>
<dbReference type="OrthoDB" id="5376140at2759"/>
<dbReference type="AlphaFoldDB" id="A0A8S3QV31"/>
<reference evidence="1" key="1">
    <citation type="submission" date="2021-03" db="EMBL/GenBank/DDBJ databases">
        <authorList>
            <person name="Bekaert M."/>
        </authorList>
    </citation>
    <scope>NUCLEOTIDE SEQUENCE</scope>
</reference>
<protein>
    <submittedName>
        <fullName evidence="1">Uncharacterized protein</fullName>
    </submittedName>
</protein>
<dbReference type="Proteomes" id="UP000683360">
    <property type="component" value="Unassembled WGS sequence"/>
</dbReference>
<sequence length="221" mass="25371">MILKLDTLLELRDKEQITNKYVFSRPVPSTKPYRGSDVLREIKGMVCLKQSEAFTFTALRKHIATLTQLYEINDTMQYQLAQFIGHDIRVHREYYRLPLDIIQKAKIAKFLIDASEGEKQDFENLQIRNDVTLGELSIPALDIFFKNPSTHTLKKLIFVEDNGPSEASASTLKELSRSTHKVDKASWFFESFGLKPSSLKLTILHLVNKDGQPVGACIWRK</sequence>
<evidence type="ECO:0000313" key="2">
    <source>
        <dbReference type="Proteomes" id="UP000683360"/>
    </source>
</evidence>
<comment type="caution">
    <text evidence="1">The sequence shown here is derived from an EMBL/GenBank/DDBJ whole genome shotgun (WGS) entry which is preliminary data.</text>
</comment>
<evidence type="ECO:0000313" key="1">
    <source>
        <dbReference type="EMBL" id="CAG2198648.1"/>
    </source>
</evidence>
<proteinExistence type="predicted"/>
<name>A0A8S3QV31_MYTED</name>
<gene>
    <name evidence="1" type="ORF">MEDL_13399</name>
</gene>
<accession>A0A8S3QV31</accession>
<organism evidence="1 2">
    <name type="scientific">Mytilus edulis</name>
    <name type="common">Blue mussel</name>
    <dbReference type="NCBI Taxonomy" id="6550"/>
    <lineage>
        <taxon>Eukaryota</taxon>
        <taxon>Metazoa</taxon>
        <taxon>Spiralia</taxon>
        <taxon>Lophotrochozoa</taxon>
        <taxon>Mollusca</taxon>
        <taxon>Bivalvia</taxon>
        <taxon>Autobranchia</taxon>
        <taxon>Pteriomorphia</taxon>
        <taxon>Mytilida</taxon>
        <taxon>Mytiloidea</taxon>
        <taxon>Mytilidae</taxon>
        <taxon>Mytilinae</taxon>
        <taxon>Mytilus</taxon>
    </lineage>
</organism>